<feature type="chain" id="PRO_5037002264" description="DUF4114 domain-containing protein" evidence="1">
    <location>
        <begin position="29"/>
        <end position="233"/>
    </location>
</feature>
<feature type="signal peptide" evidence="1">
    <location>
        <begin position="1"/>
        <end position="28"/>
    </location>
</feature>
<gene>
    <name evidence="2" type="ORF">KME60_24960</name>
</gene>
<proteinExistence type="predicted"/>
<reference evidence="2" key="1">
    <citation type="submission" date="2021-05" db="EMBL/GenBank/DDBJ databases">
        <authorList>
            <person name="Pietrasiak N."/>
            <person name="Ward R."/>
            <person name="Stajich J.E."/>
            <person name="Kurbessoian T."/>
        </authorList>
    </citation>
    <scope>NUCLEOTIDE SEQUENCE</scope>
    <source>
        <strain evidence="2">GSE-NOS-MK-12-04C</strain>
    </source>
</reference>
<dbReference type="AlphaFoldDB" id="A0A951QRD8"/>
<dbReference type="EMBL" id="JAHHGZ010000032">
    <property type="protein sequence ID" value="MBW4670578.1"/>
    <property type="molecule type" value="Genomic_DNA"/>
</dbReference>
<sequence length="233" mass="25447">MTKKSKSIFSPLWWGLGLALACVSPAFASESFDNQAIQFDKDTSVEFEFVESRGAYQSTFGIVNLSTGEKTPLLREVKPSDDNQQISSRNKDFLGTPGNTVPNPFAEFNFKANTPYSLYLESTIKGKDGGIVYTSSRANKAGNQQAKLSENFSGLEDGRGVKISWDDTGSVLVKPSKDDSDFNDFVVIAGGFKPCRYGDSGLIPVQPAPIPVEVEVPIVKPKPPVRQIIPQTW</sequence>
<comment type="caution">
    <text evidence="2">The sequence shown here is derived from an EMBL/GenBank/DDBJ whole genome shotgun (WGS) entry which is preliminary data.</text>
</comment>
<dbReference type="Proteomes" id="UP000729701">
    <property type="component" value="Unassembled WGS sequence"/>
</dbReference>
<accession>A0A951QRD8</accession>
<evidence type="ECO:0000313" key="2">
    <source>
        <dbReference type="EMBL" id="MBW4670578.1"/>
    </source>
</evidence>
<keyword evidence="1" id="KW-0732">Signal</keyword>
<evidence type="ECO:0000256" key="1">
    <source>
        <dbReference type="SAM" id="SignalP"/>
    </source>
</evidence>
<reference evidence="2" key="2">
    <citation type="journal article" date="2022" name="Microbiol. Resour. Announc.">
        <title>Metagenome Sequencing to Explore Phylogenomics of Terrestrial Cyanobacteria.</title>
        <authorList>
            <person name="Ward R.D."/>
            <person name="Stajich J.E."/>
            <person name="Johansen J.R."/>
            <person name="Huntemann M."/>
            <person name="Clum A."/>
            <person name="Foster B."/>
            <person name="Foster B."/>
            <person name="Roux S."/>
            <person name="Palaniappan K."/>
            <person name="Varghese N."/>
            <person name="Mukherjee S."/>
            <person name="Reddy T.B.K."/>
            <person name="Daum C."/>
            <person name="Copeland A."/>
            <person name="Chen I.A."/>
            <person name="Ivanova N.N."/>
            <person name="Kyrpides N.C."/>
            <person name="Shapiro N."/>
            <person name="Eloe-Fadrosh E.A."/>
            <person name="Pietrasiak N."/>
        </authorList>
    </citation>
    <scope>NUCLEOTIDE SEQUENCE</scope>
    <source>
        <strain evidence="2">GSE-NOS-MK-12-04C</strain>
    </source>
</reference>
<evidence type="ECO:0008006" key="4">
    <source>
        <dbReference type="Google" id="ProtNLM"/>
    </source>
</evidence>
<dbReference type="PROSITE" id="PS51257">
    <property type="entry name" value="PROKAR_LIPOPROTEIN"/>
    <property type="match status" value="1"/>
</dbReference>
<protein>
    <recommendedName>
        <fullName evidence="4">DUF4114 domain-containing protein</fullName>
    </recommendedName>
</protein>
<name>A0A951QRD8_9CYAN</name>
<evidence type="ECO:0000313" key="3">
    <source>
        <dbReference type="Proteomes" id="UP000729701"/>
    </source>
</evidence>
<organism evidence="2 3">
    <name type="scientific">Cyanomargarita calcarea GSE-NOS-MK-12-04C</name>
    <dbReference type="NCBI Taxonomy" id="2839659"/>
    <lineage>
        <taxon>Bacteria</taxon>
        <taxon>Bacillati</taxon>
        <taxon>Cyanobacteriota</taxon>
        <taxon>Cyanophyceae</taxon>
        <taxon>Nostocales</taxon>
        <taxon>Cyanomargaritaceae</taxon>
        <taxon>Cyanomargarita</taxon>
    </lineage>
</organism>